<gene>
    <name evidence="1" type="ORF">JYU14_04100</name>
</gene>
<accession>A0ABS3AR82</accession>
<protein>
    <submittedName>
        <fullName evidence="1">Uncharacterized protein</fullName>
    </submittedName>
</protein>
<keyword evidence="2" id="KW-1185">Reference proteome</keyword>
<dbReference type="EMBL" id="JAFITR010000093">
    <property type="protein sequence ID" value="MBN4067247.1"/>
    <property type="molecule type" value="Genomic_DNA"/>
</dbReference>
<dbReference type="Proteomes" id="UP000722121">
    <property type="component" value="Unassembled WGS sequence"/>
</dbReference>
<comment type="caution">
    <text evidence="1">The sequence shown here is derived from an EMBL/GenBank/DDBJ whole genome shotgun (WGS) entry which is preliminary data.</text>
</comment>
<evidence type="ECO:0000313" key="1">
    <source>
        <dbReference type="EMBL" id="MBN4067247.1"/>
    </source>
</evidence>
<reference evidence="1 2" key="1">
    <citation type="submission" date="2021-02" db="EMBL/GenBank/DDBJ databases">
        <title>Activity-based single-cell genomes from oceanic crustal fluid captures similar information to metagenomic and metatranscriptomic surveys with orders of magnitude less sampling.</title>
        <authorList>
            <person name="D'Angelo T.S."/>
            <person name="Orcutt B.N."/>
        </authorList>
    </citation>
    <scope>NUCLEOTIDE SEQUENCE [LARGE SCALE GENOMIC DNA]</scope>
    <source>
        <strain evidence="1">AH-315-G07</strain>
    </source>
</reference>
<sequence length="84" mass="9229">MVDLAENNVVRFKNITRRKDGIFVNFRVKGLSSGTAMTALISVDISAVDLDPADPLEKIVAECARLGVQEFQKSNFQFEGIGLI</sequence>
<evidence type="ECO:0000313" key="2">
    <source>
        <dbReference type="Proteomes" id="UP000722121"/>
    </source>
</evidence>
<proteinExistence type="predicted"/>
<organism evidence="1 2">
    <name type="scientific">Simkania negevensis</name>
    <dbReference type="NCBI Taxonomy" id="83561"/>
    <lineage>
        <taxon>Bacteria</taxon>
        <taxon>Pseudomonadati</taxon>
        <taxon>Chlamydiota</taxon>
        <taxon>Chlamydiia</taxon>
        <taxon>Parachlamydiales</taxon>
        <taxon>Simkaniaceae</taxon>
        <taxon>Simkania</taxon>
    </lineage>
</organism>
<name>A0ABS3AR82_9BACT</name>